<evidence type="ECO:0000259" key="1">
    <source>
        <dbReference type="SMART" id="SM00953"/>
    </source>
</evidence>
<accession>A0A1U7PPS7</accession>
<reference evidence="3" key="1">
    <citation type="submission" date="2016-10" db="EMBL/GenBank/DDBJ databases">
        <authorList>
            <person name="Varghese N."/>
            <person name="Submissions S."/>
        </authorList>
    </citation>
    <scope>NUCLEOTIDE SEQUENCE [LARGE SCALE GENOMIC DNA]</scope>
    <source>
        <strain evidence="3">DSM 19482</strain>
    </source>
</reference>
<protein>
    <submittedName>
        <fullName evidence="2">RES domain-containing protein</fullName>
    </submittedName>
</protein>
<evidence type="ECO:0000313" key="3">
    <source>
        <dbReference type="Proteomes" id="UP000187261"/>
    </source>
</evidence>
<organism evidence="2 3">
    <name type="scientific">Epilithonimonas bovis DSM 19482</name>
    <dbReference type="NCBI Taxonomy" id="1121284"/>
    <lineage>
        <taxon>Bacteria</taxon>
        <taxon>Pseudomonadati</taxon>
        <taxon>Bacteroidota</taxon>
        <taxon>Flavobacteriia</taxon>
        <taxon>Flavobacteriales</taxon>
        <taxon>Weeksellaceae</taxon>
        <taxon>Chryseobacterium group</taxon>
        <taxon>Epilithonimonas</taxon>
    </lineage>
</organism>
<proteinExistence type="predicted"/>
<dbReference type="SMART" id="SM00953">
    <property type="entry name" value="RES"/>
    <property type="match status" value="1"/>
</dbReference>
<dbReference type="RefSeq" id="WP_076781696.1">
    <property type="nucleotide sequence ID" value="NZ_FTPU01000002.1"/>
</dbReference>
<dbReference type="AlphaFoldDB" id="A0A1U7PPS7"/>
<dbReference type="OrthoDB" id="9789501at2"/>
<evidence type="ECO:0000313" key="2">
    <source>
        <dbReference type="EMBL" id="SIT95606.1"/>
    </source>
</evidence>
<gene>
    <name evidence="2" type="ORF">SAMN05660493_00254</name>
</gene>
<dbReference type="STRING" id="1121284.SAMN05660493_00254"/>
<dbReference type="InterPro" id="IPR014914">
    <property type="entry name" value="RES_dom"/>
</dbReference>
<dbReference type="EMBL" id="FTPU01000002">
    <property type="protein sequence ID" value="SIT95606.1"/>
    <property type="molecule type" value="Genomic_DNA"/>
</dbReference>
<feature type="domain" description="RES" evidence="1">
    <location>
        <begin position="11"/>
        <end position="137"/>
    </location>
</feature>
<keyword evidence="3" id="KW-1185">Reference proteome</keyword>
<sequence>MLVYRIVHKRYAESLFASGLEGRWNSEGKKVIYTAENVSLAYLETFAHRKGLGYNKDFKIMIIEIPSDADIQEVESSQLPKNWRDFRNYEICQKLGNSWFDACEQLCLKVPSAVVPENKNLVINTFHRDFKKVKLIEVLNFEPDNRLEEIIKQYQS</sequence>
<dbReference type="Proteomes" id="UP000187261">
    <property type="component" value="Unassembled WGS sequence"/>
</dbReference>
<dbReference type="Pfam" id="PF08808">
    <property type="entry name" value="RES"/>
    <property type="match status" value="1"/>
</dbReference>
<name>A0A1U7PPS7_9FLAO</name>